<comment type="caution">
    <text evidence="4">The sequence shown here is derived from an EMBL/GenBank/DDBJ whole genome shotgun (WGS) entry which is preliminary data.</text>
</comment>
<dbReference type="PANTHER" id="PTHR16943:SF8">
    <property type="entry name" value="2-METHYLCITRATE DEHYDRATASE"/>
    <property type="match status" value="1"/>
</dbReference>
<organism evidence="4 5">
    <name type="scientific">Dyella halodurans</name>
    <dbReference type="NCBI Taxonomy" id="1920171"/>
    <lineage>
        <taxon>Bacteria</taxon>
        <taxon>Pseudomonadati</taxon>
        <taxon>Pseudomonadota</taxon>
        <taxon>Gammaproteobacteria</taxon>
        <taxon>Lysobacterales</taxon>
        <taxon>Rhodanobacteraceae</taxon>
        <taxon>Dyella</taxon>
    </lineage>
</organism>
<dbReference type="RefSeq" id="WP_266149042.1">
    <property type="nucleotide sequence ID" value="NZ_CP064028.1"/>
</dbReference>
<feature type="domain" description="MmgE/PrpD N-terminal" evidence="2">
    <location>
        <begin position="32"/>
        <end position="268"/>
    </location>
</feature>
<dbReference type="InterPro" id="IPR045336">
    <property type="entry name" value="MmgE_PrpD_N"/>
</dbReference>
<dbReference type="EMBL" id="JBHSGA010000017">
    <property type="protein sequence ID" value="MFC4527131.1"/>
    <property type="molecule type" value="Genomic_DNA"/>
</dbReference>
<dbReference type="SUPFAM" id="SSF103378">
    <property type="entry name" value="2-methylcitrate dehydratase PrpD"/>
    <property type="match status" value="1"/>
</dbReference>
<dbReference type="Proteomes" id="UP001595961">
    <property type="component" value="Unassembled WGS sequence"/>
</dbReference>
<dbReference type="InterPro" id="IPR036148">
    <property type="entry name" value="MmgE/PrpD_sf"/>
</dbReference>
<dbReference type="InterPro" id="IPR005656">
    <property type="entry name" value="MmgE_PrpD"/>
</dbReference>
<dbReference type="InterPro" id="IPR042188">
    <property type="entry name" value="MmgE/PrpD_sf_2"/>
</dbReference>
<dbReference type="Pfam" id="PF19305">
    <property type="entry name" value="MmgE_PrpD_C"/>
    <property type="match status" value="1"/>
</dbReference>
<accession>A0ABV9C2B4</accession>
<proteinExistence type="inferred from homology"/>
<sequence length="492" mass="53108">MPIPDDHAKGPQANPIHQIHQAGAPAPRPAVEQIAAFADSARFEHLSSENRQLMKRNILDSLGCALAALRGRPFAQLRQQFGEFRGAGSCTLIGGGATSVDQAALYNSCLVRYVDLMDSYMSPGGLSHPSDNFGGVLAVAESVGATGKDFLLALAVAYEVASRFTATVPVMAKGFNHALQLSMSMAAASGKLMKLTPQEIAHAIAMAAVDNVSLAAVHSEPVSQWKGISPGITAMRTVYTTAMAKRGFTGPLRLFEGPNGLNRMFDQDIRIDWANPSLEIVRHTVMKKYCSLIHGQPVIEAALDLKREHDLSADEVAEVICETIQGGFDIAGGGSFGSKDHPTTKEQADYNLKYLIAVALLDNAVGPAQLDEERVNAPDTQALLTKVKVEPSQRFTQAYPDHIGCRLTIRTQSGQTHVKEQASYEGGLDQPLTWSRVVEKFNWLAEPYADTPLREALIAEVEALDTRPVSTLMSLLADVRPHATFKATLRGL</sequence>
<dbReference type="Gene3D" id="1.10.4100.10">
    <property type="entry name" value="2-methylcitrate dehydratase PrpD"/>
    <property type="match status" value="1"/>
</dbReference>
<dbReference type="PANTHER" id="PTHR16943">
    <property type="entry name" value="2-METHYLCITRATE DEHYDRATASE-RELATED"/>
    <property type="match status" value="1"/>
</dbReference>
<gene>
    <name evidence="4" type="ORF">ACFO5W_10860</name>
</gene>
<name>A0ABV9C2B4_9GAMM</name>
<evidence type="ECO:0000256" key="1">
    <source>
        <dbReference type="ARBA" id="ARBA00006174"/>
    </source>
</evidence>
<keyword evidence="5" id="KW-1185">Reference proteome</keyword>
<evidence type="ECO:0000313" key="5">
    <source>
        <dbReference type="Proteomes" id="UP001595961"/>
    </source>
</evidence>
<dbReference type="Gene3D" id="3.30.1330.120">
    <property type="entry name" value="2-methylcitrate dehydratase PrpD"/>
    <property type="match status" value="1"/>
</dbReference>
<dbReference type="InterPro" id="IPR042183">
    <property type="entry name" value="MmgE/PrpD_sf_1"/>
</dbReference>
<feature type="domain" description="MmgE/PrpD C-terminal" evidence="3">
    <location>
        <begin position="289"/>
        <end position="465"/>
    </location>
</feature>
<comment type="similarity">
    <text evidence="1">Belongs to the PrpD family.</text>
</comment>
<dbReference type="Pfam" id="PF03972">
    <property type="entry name" value="MmgE_PrpD_N"/>
    <property type="match status" value="1"/>
</dbReference>
<dbReference type="InterPro" id="IPR045337">
    <property type="entry name" value="MmgE_PrpD_C"/>
</dbReference>
<evidence type="ECO:0000259" key="3">
    <source>
        <dbReference type="Pfam" id="PF19305"/>
    </source>
</evidence>
<evidence type="ECO:0000313" key="4">
    <source>
        <dbReference type="EMBL" id="MFC4527131.1"/>
    </source>
</evidence>
<evidence type="ECO:0000259" key="2">
    <source>
        <dbReference type="Pfam" id="PF03972"/>
    </source>
</evidence>
<protein>
    <submittedName>
        <fullName evidence="4">MmgE/PrpD family protein</fullName>
    </submittedName>
</protein>
<reference evidence="5" key="1">
    <citation type="journal article" date="2019" name="Int. J. Syst. Evol. Microbiol.">
        <title>The Global Catalogue of Microorganisms (GCM) 10K type strain sequencing project: providing services to taxonomists for standard genome sequencing and annotation.</title>
        <authorList>
            <consortium name="The Broad Institute Genomics Platform"/>
            <consortium name="The Broad Institute Genome Sequencing Center for Infectious Disease"/>
            <person name="Wu L."/>
            <person name="Ma J."/>
        </authorList>
    </citation>
    <scope>NUCLEOTIDE SEQUENCE [LARGE SCALE GENOMIC DNA]</scope>
    <source>
        <strain evidence="5">CCM 4481</strain>
    </source>
</reference>